<sequence length="204" mass="22900">MASGAQIHIIDEDFRRRAEIANRAKSQAFHAEIYESCAEFVRYAPKTGVVLAHDDPEVLDGADLVSAIMGDGRHLPVALYSVDPTPDMIVKAMLAGALSYLRWPFTDDAFAKTFARFTTEGVARMKRESRYAEARKLVERLTDRERAVLMEILHSNSNKEAGQKLGISYRTVEIHRANLMRKLNARSTPEAVRIAIYGGLDEDF</sequence>
<dbReference type="Gene3D" id="1.10.10.10">
    <property type="entry name" value="Winged helix-like DNA-binding domain superfamily/Winged helix DNA-binding domain"/>
    <property type="match status" value="1"/>
</dbReference>
<dbReference type="SUPFAM" id="SSF46894">
    <property type="entry name" value="C-terminal effector domain of the bipartite response regulators"/>
    <property type="match status" value="1"/>
</dbReference>
<reference evidence="7 8" key="1">
    <citation type="submission" date="2019-12" db="EMBL/GenBank/DDBJ databases">
        <title>Genomic-based taxomic classification of the family Erythrobacteraceae.</title>
        <authorList>
            <person name="Xu L."/>
        </authorList>
    </citation>
    <scope>NUCLEOTIDE SEQUENCE [LARGE SCALE GENOMIC DNA]</scope>
    <source>
        <strain evidence="7 8">S36</strain>
    </source>
</reference>
<dbReference type="InterPro" id="IPR011006">
    <property type="entry name" value="CheY-like_superfamily"/>
</dbReference>
<name>A0A6I4TQK5_9SPHN</name>
<dbReference type="InterPro" id="IPR036388">
    <property type="entry name" value="WH-like_DNA-bd_sf"/>
</dbReference>
<dbReference type="GO" id="GO:0000160">
    <property type="term" value="P:phosphorelay signal transduction system"/>
    <property type="evidence" value="ECO:0007669"/>
    <property type="project" value="InterPro"/>
</dbReference>
<dbReference type="InterPro" id="IPR001789">
    <property type="entry name" value="Sig_transdc_resp-reg_receiver"/>
</dbReference>
<evidence type="ECO:0000259" key="6">
    <source>
        <dbReference type="PROSITE" id="PS50110"/>
    </source>
</evidence>
<dbReference type="Pfam" id="PF00196">
    <property type="entry name" value="GerE"/>
    <property type="match status" value="1"/>
</dbReference>
<evidence type="ECO:0000259" key="5">
    <source>
        <dbReference type="PROSITE" id="PS50043"/>
    </source>
</evidence>
<dbReference type="PANTHER" id="PTHR44688:SF16">
    <property type="entry name" value="DNA-BINDING TRANSCRIPTIONAL ACTIVATOR DEVR_DOSR"/>
    <property type="match status" value="1"/>
</dbReference>
<dbReference type="Proteomes" id="UP000469430">
    <property type="component" value="Unassembled WGS sequence"/>
</dbReference>
<dbReference type="SMART" id="SM00421">
    <property type="entry name" value="HTH_LUXR"/>
    <property type="match status" value="1"/>
</dbReference>
<evidence type="ECO:0008006" key="9">
    <source>
        <dbReference type="Google" id="ProtNLM"/>
    </source>
</evidence>
<dbReference type="InterPro" id="IPR016032">
    <property type="entry name" value="Sig_transdc_resp-reg_C-effctor"/>
</dbReference>
<keyword evidence="8" id="KW-1185">Reference proteome</keyword>
<dbReference type="AlphaFoldDB" id="A0A6I4TQK5"/>
<dbReference type="PROSITE" id="PS50110">
    <property type="entry name" value="RESPONSE_REGULATORY"/>
    <property type="match status" value="1"/>
</dbReference>
<dbReference type="RefSeq" id="WP_161390087.1">
    <property type="nucleotide sequence ID" value="NZ_JBHSCP010000001.1"/>
</dbReference>
<keyword evidence="3" id="KW-0804">Transcription</keyword>
<dbReference type="Gene3D" id="3.40.50.2300">
    <property type="match status" value="1"/>
</dbReference>
<proteinExistence type="predicted"/>
<feature type="domain" description="HTH luxR-type" evidence="5">
    <location>
        <begin position="134"/>
        <end position="199"/>
    </location>
</feature>
<dbReference type="InterPro" id="IPR000792">
    <property type="entry name" value="Tscrpt_reg_LuxR_C"/>
</dbReference>
<evidence type="ECO:0000313" key="8">
    <source>
        <dbReference type="Proteomes" id="UP000469430"/>
    </source>
</evidence>
<dbReference type="OrthoDB" id="9782655at2"/>
<dbReference type="EMBL" id="WTYJ01000001">
    <property type="protein sequence ID" value="MXO98445.1"/>
    <property type="molecule type" value="Genomic_DNA"/>
</dbReference>
<dbReference type="PANTHER" id="PTHR44688">
    <property type="entry name" value="DNA-BINDING TRANSCRIPTIONAL ACTIVATOR DEVR_DOSR"/>
    <property type="match status" value="1"/>
</dbReference>
<comment type="caution">
    <text evidence="7">The sequence shown here is derived from an EMBL/GenBank/DDBJ whole genome shotgun (WGS) entry which is preliminary data.</text>
</comment>
<evidence type="ECO:0000256" key="2">
    <source>
        <dbReference type="ARBA" id="ARBA00023125"/>
    </source>
</evidence>
<evidence type="ECO:0000313" key="7">
    <source>
        <dbReference type="EMBL" id="MXO98445.1"/>
    </source>
</evidence>
<accession>A0A6I4TQK5</accession>
<protein>
    <recommendedName>
        <fullName evidence="9">HTH luxR-type domain-containing protein</fullName>
    </recommendedName>
</protein>
<dbReference type="GO" id="GO:0006355">
    <property type="term" value="P:regulation of DNA-templated transcription"/>
    <property type="evidence" value="ECO:0007669"/>
    <property type="project" value="InterPro"/>
</dbReference>
<dbReference type="GO" id="GO:0003677">
    <property type="term" value="F:DNA binding"/>
    <property type="evidence" value="ECO:0007669"/>
    <property type="project" value="UniProtKB-KW"/>
</dbReference>
<evidence type="ECO:0000256" key="1">
    <source>
        <dbReference type="ARBA" id="ARBA00023015"/>
    </source>
</evidence>
<keyword evidence="2" id="KW-0238">DNA-binding</keyword>
<evidence type="ECO:0000256" key="4">
    <source>
        <dbReference type="PROSITE-ProRule" id="PRU00169"/>
    </source>
</evidence>
<organism evidence="7 8">
    <name type="scientific">Croceibacterium xixiisoli</name>
    <dbReference type="NCBI Taxonomy" id="1476466"/>
    <lineage>
        <taxon>Bacteria</taxon>
        <taxon>Pseudomonadati</taxon>
        <taxon>Pseudomonadota</taxon>
        <taxon>Alphaproteobacteria</taxon>
        <taxon>Sphingomonadales</taxon>
        <taxon>Erythrobacteraceae</taxon>
        <taxon>Croceibacterium</taxon>
    </lineage>
</organism>
<dbReference type="PROSITE" id="PS50043">
    <property type="entry name" value="HTH_LUXR_2"/>
    <property type="match status" value="1"/>
</dbReference>
<dbReference type="SUPFAM" id="SSF52172">
    <property type="entry name" value="CheY-like"/>
    <property type="match status" value="1"/>
</dbReference>
<evidence type="ECO:0000256" key="3">
    <source>
        <dbReference type="ARBA" id="ARBA00023163"/>
    </source>
</evidence>
<feature type="domain" description="Response regulatory" evidence="6">
    <location>
        <begin position="6"/>
        <end position="118"/>
    </location>
</feature>
<keyword evidence="1" id="KW-0805">Transcription regulation</keyword>
<dbReference type="PRINTS" id="PR00038">
    <property type="entry name" value="HTHLUXR"/>
</dbReference>
<dbReference type="CDD" id="cd06170">
    <property type="entry name" value="LuxR_C_like"/>
    <property type="match status" value="1"/>
</dbReference>
<gene>
    <name evidence="7" type="ORF">GRI97_05525</name>
</gene>
<comment type="caution">
    <text evidence="4">Lacks conserved residue(s) required for the propagation of feature annotation.</text>
</comment>